<proteinExistence type="predicted"/>
<accession>A0A914MAX9</accession>
<organism evidence="1 2">
    <name type="scientific">Meloidogyne incognita</name>
    <name type="common">Southern root-knot nematode worm</name>
    <name type="synonym">Oxyuris incognita</name>
    <dbReference type="NCBI Taxonomy" id="6306"/>
    <lineage>
        <taxon>Eukaryota</taxon>
        <taxon>Metazoa</taxon>
        <taxon>Ecdysozoa</taxon>
        <taxon>Nematoda</taxon>
        <taxon>Chromadorea</taxon>
        <taxon>Rhabditida</taxon>
        <taxon>Tylenchina</taxon>
        <taxon>Tylenchomorpha</taxon>
        <taxon>Tylenchoidea</taxon>
        <taxon>Meloidogynidae</taxon>
        <taxon>Meloidogyninae</taxon>
        <taxon>Meloidogyne</taxon>
        <taxon>Meloidogyne incognita group</taxon>
    </lineage>
</organism>
<evidence type="ECO:0000313" key="2">
    <source>
        <dbReference type="WBParaSite" id="Minc3s01216g21790"/>
    </source>
</evidence>
<dbReference type="AlphaFoldDB" id="A0A914MAX9"/>
<evidence type="ECO:0000313" key="1">
    <source>
        <dbReference type="Proteomes" id="UP000887563"/>
    </source>
</evidence>
<reference evidence="2" key="1">
    <citation type="submission" date="2022-11" db="UniProtKB">
        <authorList>
            <consortium name="WormBaseParasite"/>
        </authorList>
    </citation>
    <scope>IDENTIFICATION</scope>
</reference>
<name>A0A914MAX9_MELIC</name>
<sequence>MALQSMALRRYGRAPFWACPFYKYFFILFNNLHFHFSHFNINSSTIIPFSIAKQEFHFWIKNILNLIVYM</sequence>
<dbReference type="WBParaSite" id="Minc3s01216g21790">
    <property type="protein sequence ID" value="Minc3s01216g21790"/>
    <property type="gene ID" value="Minc3s01216g21790"/>
</dbReference>
<keyword evidence="1" id="KW-1185">Reference proteome</keyword>
<protein>
    <submittedName>
        <fullName evidence="2">Ovule protein</fullName>
    </submittedName>
</protein>
<dbReference type="Proteomes" id="UP000887563">
    <property type="component" value="Unplaced"/>
</dbReference>